<evidence type="ECO:0000256" key="3">
    <source>
        <dbReference type="ARBA" id="ARBA00022517"/>
    </source>
</evidence>
<evidence type="ECO:0000256" key="4">
    <source>
        <dbReference type="ARBA" id="ARBA00022884"/>
    </source>
</evidence>
<sequence>MANKLYELGVINARQGLAPCEKVNVSAFARRRLPVLMQKMKMAETIKDAVMYIEQGHVKVGIDTVTDPAFHVTRSMEDHITWVRGSGLAKKVMDYRQQRDDFVLFE</sequence>
<keyword evidence="5" id="KW-0539">Nucleus</keyword>
<dbReference type="Gene3D" id="3.10.290.10">
    <property type="entry name" value="RNA-binding S4 domain"/>
    <property type="match status" value="1"/>
</dbReference>
<gene>
    <name evidence="11" type="ORF">FEHR0123_LOCUS1142</name>
</gene>
<evidence type="ECO:0000256" key="1">
    <source>
        <dbReference type="ARBA" id="ARBA00004604"/>
    </source>
</evidence>
<dbReference type="EMBL" id="HBIE01003535">
    <property type="protein sequence ID" value="CAE0306236.1"/>
    <property type="molecule type" value="Transcribed_RNA"/>
</dbReference>
<name>A0A7S3HV92_9SPIT</name>
<protein>
    <recommendedName>
        <fullName evidence="7">U3 small nucleolar ribonucleoprotein protein IMP3</fullName>
    </recommendedName>
    <alternativeName>
        <fullName evidence="8">U3 small nucleolar ribonucleoprotein protein imp3</fullName>
    </alternativeName>
</protein>
<comment type="similarity">
    <text evidence="2">Belongs to the universal ribosomal protein uS4 family.</text>
</comment>
<dbReference type="CDD" id="cd00165">
    <property type="entry name" value="S4"/>
    <property type="match status" value="1"/>
</dbReference>
<evidence type="ECO:0000256" key="6">
    <source>
        <dbReference type="ARBA" id="ARBA00023274"/>
    </source>
</evidence>
<organism evidence="11">
    <name type="scientific">Favella ehrenbergii</name>
    <dbReference type="NCBI Taxonomy" id="182087"/>
    <lineage>
        <taxon>Eukaryota</taxon>
        <taxon>Sar</taxon>
        <taxon>Alveolata</taxon>
        <taxon>Ciliophora</taxon>
        <taxon>Intramacronucleata</taxon>
        <taxon>Spirotrichea</taxon>
        <taxon>Choreotrichia</taxon>
        <taxon>Tintinnida</taxon>
        <taxon>Xystonellidae</taxon>
        <taxon>Favella</taxon>
    </lineage>
</organism>
<dbReference type="AlphaFoldDB" id="A0A7S3HV92"/>
<evidence type="ECO:0000256" key="7">
    <source>
        <dbReference type="ARBA" id="ARBA00069727"/>
    </source>
</evidence>
<comment type="subcellular location">
    <subcellularLocation>
        <location evidence="1">Nucleus</location>
        <location evidence="1">Nucleolus</location>
    </subcellularLocation>
</comment>
<evidence type="ECO:0000256" key="8">
    <source>
        <dbReference type="ARBA" id="ARBA00072223"/>
    </source>
</evidence>
<dbReference type="GO" id="GO:0006364">
    <property type="term" value="P:rRNA processing"/>
    <property type="evidence" value="ECO:0007669"/>
    <property type="project" value="TreeGrafter"/>
</dbReference>
<dbReference type="InterPro" id="IPR002942">
    <property type="entry name" value="S4_RNA-bd"/>
</dbReference>
<dbReference type="GO" id="GO:0019843">
    <property type="term" value="F:rRNA binding"/>
    <property type="evidence" value="ECO:0007669"/>
    <property type="project" value="InterPro"/>
</dbReference>
<keyword evidence="6" id="KW-0687">Ribonucleoprotein</keyword>
<dbReference type="GO" id="GO:0030515">
    <property type="term" value="F:snoRNA binding"/>
    <property type="evidence" value="ECO:0007669"/>
    <property type="project" value="TreeGrafter"/>
</dbReference>
<evidence type="ECO:0000313" key="11">
    <source>
        <dbReference type="EMBL" id="CAE0306236.1"/>
    </source>
</evidence>
<dbReference type="PANTHER" id="PTHR11831:SF1">
    <property type="entry name" value="U3 SMALL NUCLEOLAR RIBONUCLEOPROTEIN PROTEIN IMP3"/>
    <property type="match status" value="1"/>
</dbReference>
<keyword evidence="3" id="KW-0690">Ribosome biogenesis</keyword>
<dbReference type="SUPFAM" id="SSF55174">
    <property type="entry name" value="Alpha-L RNA-binding motif"/>
    <property type="match status" value="1"/>
</dbReference>
<accession>A0A7S3HV92</accession>
<dbReference type="FunFam" id="3.10.290.10:FF:000006">
    <property type="entry name" value="U3 small nucleolar ribonucleoprotein IMP3"/>
    <property type="match status" value="1"/>
</dbReference>
<reference evidence="11" key="1">
    <citation type="submission" date="2021-01" db="EMBL/GenBank/DDBJ databases">
        <authorList>
            <person name="Corre E."/>
            <person name="Pelletier E."/>
            <person name="Niang G."/>
            <person name="Scheremetjew M."/>
            <person name="Finn R."/>
            <person name="Kale V."/>
            <person name="Holt S."/>
            <person name="Cochrane G."/>
            <person name="Meng A."/>
            <person name="Brown T."/>
            <person name="Cohen L."/>
        </authorList>
    </citation>
    <scope>NUCLEOTIDE SEQUENCE</scope>
    <source>
        <strain evidence="11">Fehren 1</strain>
    </source>
</reference>
<dbReference type="PROSITE" id="PS50889">
    <property type="entry name" value="S4"/>
    <property type="match status" value="1"/>
</dbReference>
<proteinExistence type="inferred from homology"/>
<evidence type="ECO:0000256" key="5">
    <source>
        <dbReference type="ARBA" id="ARBA00023242"/>
    </source>
</evidence>
<dbReference type="PANTHER" id="PTHR11831">
    <property type="entry name" value="30S 40S RIBOSOMAL PROTEIN"/>
    <property type="match status" value="1"/>
</dbReference>
<evidence type="ECO:0000259" key="10">
    <source>
        <dbReference type="Pfam" id="PF01479"/>
    </source>
</evidence>
<dbReference type="GO" id="GO:0042274">
    <property type="term" value="P:ribosomal small subunit biogenesis"/>
    <property type="evidence" value="ECO:0007669"/>
    <property type="project" value="TreeGrafter"/>
</dbReference>
<evidence type="ECO:0000256" key="2">
    <source>
        <dbReference type="ARBA" id="ARBA00007465"/>
    </source>
</evidence>
<dbReference type="InterPro" id="IPR022801">
    <property type="entry name" value="Ribosomal_uS4"/>
</dbReference>
<dbReference type="InterPro" id="IPR036986">
    <property type="entry name" value="S4_RNA-bd_sf"/>
</dbReference>
<dbReference type="GO" id="GO:0034457">
    <property type="term" value="C:Mpp10 complex"/>
    <property type="evidence" value="ECO:0007669"/>
    <property type="project" value="TreeGrafter"/>
</dbReference>
<keyword evidence="4 9" id="KW-0694">RNA-binding</keyword>
<dbReference type="Pfam" id="PF01479">
    <property type="entry name" value="S4"/>
    <property type="match status" value="1"/>
</dbReference>
<feature type="domain" description="RNA-binding S4" evidence="10">
    <location>
        <begin position="31"/>
        <end position="77"/>
    </location>
</feature>
<dbReference type="GO" id="GO:0032040">
    <property type="term" value="C:small-subunit processome"/>
    <property type="evidence" value="ECO:0007669"/>
    <property type="project" value="TreeGrafter"/>
</dbReference>
<evidence type="ECO:0000256" key="9">
    <source>
        <dbReference type="PROSITE-ProRule" id="PRU00182"/>
    </source>
</evidence>